<dbReference type="RefSeq" id="WP_172989070.1">
    <property type="nucleotide sequence ID" value="NZ_CP054038.1"/>
</dbReference>
<dbReference type="EMBL" id="CP054038">
    <property type="protein sequence ID" value="QKJ18629.1"/>
    <property type="molecule type" value="Genomic_DNA"/>
</dbReference>
<dbReference type="Proteomes" id="UP000502498">
    <property type="component" value="Chromosome"/>
</dbReference>
<reference evidence="2 3" key="1">
    <citation type="submission" date="2020-05" db="EMBL/GenBank/DDBJ databases">
        <title>Strain PA2F3 complete genome.</title>
        <authorList>
            <person name="Kim Y.-S."/>
            <person name="Kim S.-J."/>
            <person name="Jung H.-k."/>
            <person name="Kim S.-E."/>
            <person name="Kim K.-H."/>
        </authorList>
    </citation>
    <scope>NUCLEOTIDE SEQUENCE [LARGE SCALE GENOMIC DNA]</scope>
    <source>
        <strain evidence="2 3">PA2F3</strain>
    </source>
</reference>
<dbReference type="InterPro" id="IPR024534">
    <property type="entry name" value="JetD_C"/>
</dbReference>
<organism evidence="2 3">
    <name type="scientific">Microbacterium hominis</name>
    <dbReference type="NCBI Taxonomy" id="162426"/>
    <lineage>
        <taxon>Bacteria</taxon>
        <taxon>Bacillati</taxon>
        <taxon>Actinomycetota</taxon>
        <taxon>Actinomycetes</taxon>
        <taxon>Micrococcales</taxon>
        <taxon>Microbacteriaceae</taxon>
        <taxon>Microbacterium</taxon>
    </lineage>
</organism>
<evidence type="ECO:0000313" key="2">
    <source>
        <dbReference type="EMBL" id="QKJ18629.1"/>
    </source>
</evidence>
<dbReference type="AlphaFoldDB" id="A0A7D4UFR2"/>
<protein>
    <recommendedName>
        <fullName evidence="1">Wadjet protein JetD C-terminal domain-containing protein</fullName>
    </recommendedName>
</protein>
<evidence type="ECO:0000259" key="1">
    <source>
        <dbReference type="Pfam" id="PF09983"/>
    </source>
</evidence>
<sequence>MDHRALYDDLVTDRFGPAVRLEQERLDGDWALGQRGE</sequence>
<accession>A0A7D4UFR2</accession>
<evidence type="ECO:0000313" key="3">
    <source>
        <dbReference type="Proteomes" id="UP000502498"/>
    </source>
</evidence>
<feature type="domain" description="Wadjet protein JetD C-terminal" evidence="1">
    <location>
        <begin position="3"/>
        <end position="31"/>
    </location>
</feature>
<name>A0A7D4UFR2_9MICO</name>
<proteinExistence type="predicted"/>
<dbReference type="Pfam" id="PF09983">
    <property type="entry name" value="JetD_C"/>
    <property type="match status" value="1"/>
</dbReference>
<gene>
    <name evidence="2" type="ORF">HQM25_04000</name>
</gene>